<keyword evidence="5 6" id="KW-0472">Membrane</keyword>
<dbReference type="PANTHER" id="PTHR23513:SF11">
    <property type="entry name" value="STAPHYLOFERRIN A TRANSPORTER"/>
    <property type="match status" value="1"/>
</dbReference>
<feature type="transmembrane region" description="Helical" evidence="6">
    <location>
        <begin position="137"/>
        <end position="160"/>
    </location>
</feature>
<keyword evidence="2" id="KW-1003">Cell membrane</keyword>
<feature type="transmembrane region" description="Helical" evidence="6">
    <location>
        <begin position="375"/>
        <end position="393"/>
    </location>
</feature>
<keyword evidence="3 6" id="KW-0812">Transmembrane</keyword>
<feature type="transmembrane region" description="Helical" evidence="6">
    <location>
        <begin position="287"/>
        <end position="305"/>
    </location>
</feature>
<dbReference type="Pfam" id="PF07690">
    <property type="entry name" value="MFS_1"/>
    <property type="match status" value="1"/>
</dbReference>
<gene>
    <name evidence="7" type="ORF">HKK74_11200</name>
</gene>
<proteinExistence type="predicted"/>
<accession>A0ABR7LNL2</accession>
<feature type="transmembrane region" description="Helical" evidence="6">
    <location>
        <begin position="311"/>
        <end position="332"/>
    </location>
</feature>
<dbReference type="SUPFAM" id="SSF103473">
    <property type="entry name" value="MFS general substrate transporter"/>
    <property type="match status" value="1"/>
</dbReference>
<dbReference type="PANTHER" id="PTHR23513">
    <property type="entry name" value="INTEGRAL MEMBRANE EFFLUX PROTEIN-RELATED"/>
    <property type="match status" value="1"/>
</dbReference>
<evidence type="ECO:0000256" key="2">
    <source>
        <dbReference type="ARBA" id="ARBA00022475"/>
    </source>
</evidence>
<name>A0ABR7LNL2_9ACTN</name>
<organism evidence="7 8">
    <name type="scientific">Actinomadura alba</name>
    <dbReference type="NCBI Taxonomy" id="406431"/>
    <lineage>
        <taxon>Bacteria</taxon>
        <taxon>Bacillati</taxon>
        <taxon>Actinomycetota</taxon>
        <taxon>Actinomycetes</taxon>
        <taxon>Streptosporangiales</taxon>
        <taxon>Thermomonosporaceae</taxon>
        <taxon>Actinomadura</taxon>
    </lineage>
</organism>
<keyword evidence="4 6" id="KW-1133">Transmembrane helix</keyword>
<evidence type="ECO:0000313" key="8">
    <source>
        <dbReference type="Proteomes" id="UP000805614"/>
    </source>
</evidence>
<evidence type="ECO:0000256" key="6">
    <source>
        <dbReference type="SAM" id="Phobius"/>
    </source>
</evidence>
<dbReference type="RefSeq" id="WP_187243064.1">
    <property type="nucleotide sequence ID" value="NZ_BAAAOK010000028.1"/>
</dbReference>
<dbReference type="InterPro" id="IPR036259">
    <property type="entry name" value="MFS_trans_sf"/>
</dbReference>
<sequence>MLAALSHRDFALLWSGQSLSAIGNRMFPIIVALVVLDRRGGAAGLGLVLAVQGIALLVGTVVATSVGDRWRRSRVMMATDGVRIVGVIIIAFAPATLPWPVFIGAIVGIGAAEGMFQPAYRAALPRVLPRSHLQAGNALTSLSQYIAIVIGPSLAGVVIATHGAGIALWIDVATFAASLATLSLIREHASTEKAGAAEAGLLRRGARDFTEGVQAIRVRPWLAASICMSTLVMGFVMAPAIVAAPIVAEERLGGPQAYGAAFTALGVGSILGALLGSRIRTGRPGVVGALGVMTIFGAMMSLAFLPLPGVVLCWAIAGMGLTIFEILWMTAIQQDVPDHLLGRVLALDWLGSDGLTPLGFALAGVVVGALGTRDVLVAGALLVLVIAPLPLLVRGGTTFSSTEADDAARSAKAEAAL</sequence>
<protein>
    <submittedName>
        <fullName evidence="7">MFS transporter</fullName>
    </submittedName>
</protein>
<feature type="transmembrane region" description="Helical" evidence="6">
    <location>
        <begin position="344"/>
        <end position="369"/>
    </location>
</feature>
<feature type="transmembrane region" description="Helical" evidence="6">
    <location>
        <begin position="256"/>
        <end position="275"/>
    </location>
</feature>
<dbReference type="CDD" id="cd06173">
    <property type="entry name" value="MFS_MefA_like"/>
    <property type="match status" value="1"/>
</dbReference>
<dbReference type="Proteomes" id="UP000805614">
    <property type="component" value="Unassembled WGS sequence"/>
</dbReference>
<dbReference type="InterPro" id="IPR011701">
    <property type="entry name" value="MFS"/>
</dbReference>
<evidence type="ECO:0000256" key="1">
    <source>
        <dbReference type="ARBA" id="ARBA00004651"/>
    </source>
</evidence>
<feature type="transmembrane region" description="Helical" evidence="6">
    <location>
        <begin position="42"/>
        <end position="63"/>
    </location>
</feature>
<evidence type="ECO:0000313" key="7">
    <source>
        <dbReference type="EMBL" id="MBC6466062.1"/>
    </source>
</evidence>
<dbReference type="EMBL" id="JABVEC010000006">
    <property type="protein sequence ID" value="MBC6466062.1"/>
    <property type="molecule type" value="Genomic_DNA"/>
</dbReference>
<evidence type="ECO:0000256" key="4">
    <source>
        <dbReference type="ARBA" id="ARBA00022989"/>
    </source>
</evidence>
<dbReference type="Gene3D" id="1.20.1250.20">
    <property type="entry name" value="MFS general substrate transporter like domains"/>
    <property type="match status" value="1"/>
</dbReference>
<feature type="transmembrane region" description="Helical" evidence="6">
    <location>
        <begin position="12"/>
        <end position="36"/>
    </location>
</feature>
<evidence type="ECO:0000256" key="5">
    <source>
        <dbReference type="ARBA" id="ARBA00023136"/>
    </source>
</evidence>
<keyword evidence="8" id="KW-1185">Reference proteome</keyword>
<evidence type="ECO:0000256" key="3">
    <source>
        <dbReference type="ARBA" id="ARBA00022692"/>
    </source>
</evidence>
<comment type="subcellular location">
    <subcellularLocation>
        <location evidence="1">Cell membrane</location>
        <topology evidence="1">Multi-pass membrane protein</topology>
    </subcellularLocation>
</comment>
<reference evidence="7 8" key="1">
    <citation type="submission" date="2020-06" db="EMBL/GenBank/DDBJ databases">
        <title>Actinomadura xiongansis sp. nov., isolated from soil of Baiyangdian.</title>
        <authorList>
            <person name="Zhang X."/>
        </authorList>
    </citation>
    <scope>NUCLEOTIDE SEQUENCE [LARGE SCALE GENOMIC DNA]</scope>
    <source>
        <strain evidence="7 8">HBUM206468</strain>
    </source>
</reference>
<feature type="transmembrane region" description="Helical" evidence="6">
    <location>
        <begin position="221"/>
        <end position="244"/>
    </location>
</feature>
<comment type="caution">
    <text evidence="7">The sequence shown here is derived from an EMBL/GenBank/DDBJ whole genome shotgun (WGS) entry which is preliminary data.</text>
</comment>